<name>A0AAV9U6T8_9PEZI</name>
<organism evidence="2 3">
    <name type="scientific">Orbilia brochopaga</name>
    <dbReference type="NCBI Taxonomy" id="3140254"/>
    <lineage>
        <taxon>Eukaryota</taxon>
        <taxon>Fungi</taxon>
        <taxon>Dikarya</taxon>
        <taxon>Ascomycota</taxon>
        <taxon>Pezizomycotina</taxon>
        <taxon>Orbiliomycetes</taxon>
        <taxon>Orbiliales</taxon>
        <taxon>Orbiliaceae</taxon>
        <taxon>Orbilia</taxon>
    </lineage>
</organism>
<feature type="compositionally biased region" description="Basic and acidic residues" evidence="1">
    <location>
        <begin position="262"/>
        <end position="271"/>
    </location>
</feature>
<feature type="compositionally biased region" description="Low complexity" evidence="1">
    <location>
        <begin position="128"/>
        <end position="137"/>
    </location>
</feature>
<keyword evidence="3" id="KW-1185">Reference proteome</keyword>
<comment type="caution">
    <text evidence="2">The sequence shown here is derived from an EMBL/GenBank/DDBJ whole genome shotgun (WGS) entry which is preliminary data.</text>
</comment>
<gene>
    <name evidence="2" type="ORF">TWF696_002439</name>
</gene>
<evidence type="ECO:0000313" key="3">
    <source>
        <dbReference type="Proteomes" id="UP001375240"/>
    </source>
</evidence>
<evidence type="ECO:0000313" key="2">
    <source>
        <dbReference type="EMBL" id="KAK6335673.1"/>
    </source>
</evidence>
<feature type="region of interest" description="Disordered" evidence="1">
    <location>
        <begin position="108"/>
        <end position="163"/>
    </location>
</feature>
<dbReference type="Proteomes" id="UP001375240">
    <property type="component" value="Unassembled WGS sequence"/>
</dbReference>
<sequence length="470" mass="53416">MLEDPSVMAKRPIPAAPQLQPTIPKFASVAGSCCFISIRIVNSKHVKDRCNCRSFCQQAQLDDQGFSSSWSSLDRYFCSCGHHAQYHPPKKNSANCNGNSNCHSTPECNMEGHQPPHHHHHHHHEQEQQQQEEQQLQTKEEEPDENLHPLQIAPRPMTPISPEEAENNRHIWHLYQKTAKLEQEISLNPCAEEVKSIVGEIVNNLEERIFELEERVEISELRLEESERRAKSLQEEIDELIDENDDLRRGLSPPSERAGSNELEHLWREESRQRQDAERSLQEALAAMKPISKQNPWRVYVKLVLDPDQKTPMTADSLEYARCEVLGCYQQVQVVGSGSRDFQTALTSAFPTSLLAKHWVPLIASQTDDGTVQLERASDVEPFPSLWSIDFLRNTCALAVDGRDELYIAPQTGPLILEELESPRESPGLTEASTISSNSVLRRSNRKRSINSNNNKIDTAVVIKRVRVKS</sequence>
<dbReference type="AlphaFoldDB" id="A0AAV9U6T8"/>
<evidence type="ECO:0000256" key="1">
    <source>
        <dbReference type="SAM" id="MobiDB-lite"/>
    </source>
</evidence>
<feature type="region of interest" description="Disordered" evidence="1">
    <location>
        <begin position="244"/>
        <end position="271"/>
    </location>
</feature>
<reference evidence="2 3" key="1">
    <citation type="submission" date="2019-10" db="EMBL/GenBank/DDBJ databases">
        <authorList>
            <person name="Palmer J.M."/>
        </authorList>
    </citation>
    <scope>NUCLEOTIDE SEQUENCE [LARGE SCALE GENOMIC DNA]</scope>
    <source>
        <strain evidence="2 3">TWF696</strain>
    </source>
</reference>
<protein>
    <submittedName>
        <fullName evidence="2">Uncharacterized protein</fullName>
    </submittedName>
</protein>
<feature type="compositionally biased region" description="Polar residues" evidence="1">
    <location>
        <begin position="431"/>
        <end position="441"/>
    </location>
</feature>
<proteinExistence type="predicted"/>
<feature type="region of interest" description="Disordered" evidence="1">
    <location>
        <begin position="423"/>
        <end position="451"/>
    </location>
</feature>
<accession>A0AAV9U6T8</accession>
<dbReference type="EMBL" id="JAVHNQ010000012">
    <property type="protein sequence ID" value="KAK6335673.1"/>
    <property type="molecule type" value="Genomic_DNA"/>
</dbReference>